<evidence type="ECO:0000259" key="4">
    <source>
        <dbReference type="PROSITE" id="PS51782"/>
    </source>
</evidence>
<keyword evidence="6" id="KW-1185">Reference proteome</keyword>
<dbReference type="GO" id="GO:0016998">
    <property type="term" value="P:cell wall macromolecule catabolic process"/>
    <property type="evidence" value="ECO:0007669"/>
    <property type="project" value="InterPro"/>
</dbReference>
<dbReference type="SUPFAM" id="SSF51445">
    <property type="entry name" value="(Trans)glycosidases"/>
    <property type="match status" value="1"/>
</dbReference>
<feature type="domain" description="LysM" evidence="4">
    <location>
        <begin position="404"/>
        <end position="448"/>
    </location>
</feature>
<evidence type="ECO:0000313" key="6">
    <source>
        <dbReference type="Proteomes" id="UP000309991"/>
    </source>
</evidence>
<reference evidence="5 6" key="1">
    <citation type="submission" date="2019-02" db="EMBL/GenBank/DDBJ databases">
        <title>Isolation of virulent Lactobacillus brevis phages.</title>
        <authorList>
            <person name="Feyereisen M."/>
            <person name="Mahony J."/>
            <person name="O'Sullivan T."/>
            <person name="van Sinderen D."/>
        </authorList>
    </citation>
    <scope>NUCLEOTIDE SEQUENCE [LARGE SCALE GENOMIC DNA]</scope>
</reference>
<dbReference type="Gene3D" id="3.20.20.80">
    <property type="entry name" value="Glycosidases"/>
    <property type="match status" value="1"/>
</dbReference>
<dbReference type="GO" id="GO:0009253">
    <property type="term" value="P:peptidoglycan catabolic process"/>
    <property type="evidence" value="ECO:0007669"/>
    <property type="project" value="InterPro"/>
</dbReference>
<dbReference type="InterPro" id="IPR036779">
    <property type="entry name" value="LysM_dom_sf"/>
</dbReference>
<dbReference type="EMBL" id="MK504444">
    <property type="protein sequence ID" value="QBJ03619.1"/>
    <property type="molecule type" value="Genomic_DNA"/>
</dbReference>
<evidence type="ECO:0000256" key="3">
    <source>
        <dbReference type="ARBA" id="ARBA00012732"/>
    </source>
</evidence>
<dbReference type="PANTHER" id="PTHR34135:SF1">
    <property type="entry name" value="GLYCOSYL HYDROLASE FAMILY 25"/>
    <property type="match status" value="1"/>
</dbReference>
<dbReference type="Proteomes" id="UP000309991">
    <property type="component" value="Segment"/>
</dbReference>
<dbReference type="PANTHER" id="PTHR34135">
    <property type="entry name" value="LYSOZYME"/>
    <property type="match status" value="1"/>
</dbReference>
<evidence type="ECO:0000313" key="5">
    <source>
        <dbReference type="EMBL" id="QBJ03619.1"/>
    </source>
</evidence>
<dbReference type="PROSITE" id="PS51904">
    <property type="entry name" value="GLYCOSYL_HYDROL_F25_2"/>
    <property type="match status" value="1"/>
</dbReference>
<dbReference type="InterPro" id="IPR002053">
    <property type="entry name" value="Glyco_hydro_25"/>
</dbReference>
<dbReference type="Pfam" id="PF01476">
    <property type="entry name" value="LysM"/>
    <property type="match status" value="1"/>
</dbReference>
<gene>
    <name evidence="5" type="ORF">UCC3521_0081</name>
</gene>
<dbReference type="Pfam" id="PF01183">
    <property type="entry name" value="Glyco_hydro_25"/>
    <property type="match status" value="1"/>
</dbReference>
<sequence length="449" mass="50329">MNKSWKNTGYVLLLAVLGVLLGLFLVGQSKANASTVVKPVLDTSEWQGYFTDSQAKALKGETSFMILRVQYGSAREDAVFKHNASLLSKYGEPYGVYSFSRYVSVSDAKNEAKALYNRAPNAKFYANDFEVNSVLSGSPNAATKAWYTEMKKLTKKPVVFYSYRNFQQTYAPTAYKSYDAYWLAGYSSYRPSPYNYALWQNTDKYYSRSLGLSVDHSKIITSVHPVSWWIGSKSARTSSTSKYYSGGLFAGEKVRINSGVTAWDAGNSKRSKVDSTVLHRNYTIKQVKTVTKGHSNQEVLLYYKGQPMGWMLAEHLTAYYSSPKVKAVKVINKKGIATYLGNKKVNTYKKGAVLKVSGYTTRNGIPKFIHKGHTTTFTANKNYVKMVSYTNAKSSSTKRTNKHTYYTIQSGDSFWSISQKYHVSMNGLASKNGLSINSTIYPGQRLLIK</sequence>
<proteinExistence type="inferred from homology"/>
<comment type="similarity">
    <text evidence="2">Belongs to the glycosyl hydrolase 25 family.</text>
</comment>
<comment type="catalytic activity">
    <reaction evidence="1">
        <text>Hydrolysis of (1-&gt;4)-beta-linkages between N-acetylmuramic acid and N-acetyl-D-glucosamine residues in a peptidoglycan and between N-acetyl-D-glucosamine residues in chitodextrins.</text>
        <dbReference type="EC" id="3.2.1.17"/>
    </reaction>
</comment>
<dbReference type="SMART" id="SM00257">
    <property type="entry name" value="LysM"/>
    <property type="match status" value="1"/>
</dbReference>
<dbReference type="GO" id="GO:0003796">
    <property type="term" value="F:lysozyme activity"/>
    <property type="evidence" value="ECO:0007669"/>
    <property type="project" value="UniProtKB-EC"/>
</dbReference>
<accession>A0A4Y5FEU1</accession>
<dbReference type="PROSITE" id="PS51782">
    <property type="entry name" value="LYSM"/>
    <property type="match status" value="1"/>
</dbReference>
<dbReference type="GO" id="GO:0016052">
    <property type="term" value="P:carbohydrate catabolic process"/>
    <property type="evidence" value="ECO:0007669"/>
    <property type="project" value="TreeGrafter"/>
</dbReference>
<protein>
    <recommendedName>
        <fullName evidence="3">lysozyme</fullName>
        <ecNumber evidence="3">3.2.1.17</ecNumber>
    </recommendedName>
</protein>
<evidence type="ECO:0000256" key="1">
    <source>
        <dbReference type="ARBA" id="ARBA00000632"/>
    </source>
</evidence>
<organism evidence="5 6">
    <name type="scientific">Lactobacillus phage 3-521</name>
    <dbReference type="NCBI Taxonomy" id="2510943"/>
    <lineage>
        <taxon>Viruses</taxon>
        <taxon>Duplodnaviria</taxon>
        <taxon>Heunggongvirae</taxon>
        <taxon>Uroviricota</taxon>
        <taxon>Caudoviricetes</taxon>
        <taxon>Herelleviridae</taxon>
        <taxon>Watanabevirus</taxon>
        <taxon>Watanabevirus wv3521</taxon>
    </lineage>
</organism>
<dbReference type="EC" id="3.2.1.17" evidence="3"/>
<dbReference type="Gene3D" id="3.10.350.10">
    <property type="entry name" value="LysM domain"/>
    <property type="match status" value="1"/>
</dbReference>
<dbReference type="InterPro" id="IPR017853">
    <property type="entry name" value="GH"/>
</dbReference>
<dbReference type="InterPro" id="IPR018392">
    <property type="entry name" value="LysM"/>
</dbReference>
<evidence type="ECO:0000256" key="2">
    <source>
        <dbReference type="ARBA" id="ARBA00010646"/>
    </source>
</evidence>
<name>A0A4Y5FEU1_9CAUD</name>
<dbReference type="CDD" id="cd00118">
    <property type="entry name" value="LysM"/>
    <property type="match status" value="1"/>
</dbReference>
<dbReference type="SUPFAM" id="SSF54106">
    <property type="entry name" value="LysM domain"/>
    <property type="match status" value="1"/>
</dbReference>